<keyword evidence="3" id="KW-1185">Reference proteome</keyword>
<feature type="transmembrane region" description="Helical" evidence="1">
    <location>
        <begin position="67"/>
        <end position="87"/>
    </location>
</feature>
<keyword evidence="1" id="KW-0472">Membrane</keyword>
<evidence type="ECO:0000256" key="1">
    <source>
        <dbReference type="SAM" id="Phobius"/>
    </source>
</evidence>
<reference evidence="2 3" key="1">
    <citation type="submission" date="2024-08" db="EMBL/GenBank/DDBJ databases">
        <authorList>
            <person name="Cucini C."/>
            <person name="Frati F."/>
        </authorList>
    </citation>
    <scope>NUCLEOTIDE SEQUENCE [LARGE SCALE GENOMIC DNA]</scope>
</reference>
<comment type="caution">
    <text evidence="2">The sequence shown here is derived from an EMBL/GenBank/DDBJ whole genome shotgun (WGS) entry which is preliminary data.</text>
</comment>
<protein>
    <submittedName>
        <fullName evidence="2">Uncharacterized protein</fullName>
    </submittedName>
</protein>
<name>A0ABP1S8Y4_9HEXA</name>
<accession>A0ABP1S8Y4</accession>
<gene>
    <name evidence="2" type="ORF">ODALV1_LOCUS30876</name>
</gene>
<feature type="transmembrane region" description="Helical" evidence="1">
    <location>
        <begin position="7"/>
        <end position="29"/>
    </location>
</feature>
<evidence type="ECO:0000313" key="3">
    <source>
        <dbReference type="Proteomes" id="UP001642540"/>
    </source>
</evidence>
<proteinExistence type="predicted"/>
<keyword evidence="1" id="KW-0812">Transmembrane</keyword>
<keyword evidence="1" id="KW-1133">Transmembrane helix</keyword>
<sequence length="178" mass="20470">MASRSECSLKIITVVWVSTFVIVVLVWVLTNILSSVSRDANGCIQYTYNNRRAEWECVKQKSWKWSWSWFIIFLTIWLAVTLIFIYIRFDLNIKTLRDCQGRRQPVPVLERPVIAISTVSREYNIGGTSANETPHRIALPPSEQIVSPPEDLPPSYNECVINMDANYQQSTSSLSRII</sequence>
<evidence type="ECO:0000313" key="2">
    <source>
        <dbReference type="EMBL" id="CAL8146625.1"/>
    </source>
</evidence>
<organism evidence="2 3">
    <name type="scientific">Orchesella dallaii</name>
    <dbReference type="NCBI Taxonomy" id="48710"/>
    <lineage>
        <taxon>Eukaryota</taxon>
        <taxon>Metazoa</taxon>
        <taxon>Ecdysozoa</taxon>
        <taxon>Arthropoda</taxon>
        <taxon>Hexapoda</taxon>
        <taxon>Collembola</taxon>
        <taxon>Entomobryomorpha</taxon>
        <taxon>Entomobryoidea</taxon>
        <taxon>Orchesellidae</taxon>
        <taxon>Orchesellinae</taxon>
        <taxon>Orchesella</taxon>
    </lineage>
</organism>
<dbReference type="EMBL" id="CAXLJM020000164">
    <property type="protein sequence ID" value="CAL8146625.1"/>
    <property type="molecule type" value="Genomic_DNA"/>
</dbReference>
<dbReference type="Proteomes" id="UP001642540">
    <property type="component" value="Unassembled WGS sequence"/>
</dbReference>